<dbReference type="HOGENOM" id="CLU_3326587_0_0_9"/>
<evidence type="ECO:0000313" key="1">
    <source>
        <dbReference type="EMBL" id="EDO59910.1"/>
    </source>
</evidence>
<sequence length="38" mass="4086">MASGNLGKKHRVCTVLFLLKGIKFCSANIHSALSAQIQ</sequence>
<evidence type="ECO:0000313" key="2">
    <source>
        <dbReference type="Proteomes" id="UP000003490"/>
    </source>
</evidence>
<accession>A7VZD2</accession>
<reference evidence="1 2" key="1">
    <citation type="submission" date="2007-08" db="EMBL/GenBank/DDBJ databases">
        <title>Draft genome sequence of Clostridium leptum (DSM 753).</title>
        <authorList>
            <person name="Sudarsanam P."/>
            <person name="Ley R."/>
            <person name="Guruge J."/>
            <person name="Turnbaugh P.J."/>
            <person name="Mahowald M."/>
            <person name="Liep D."/>
            <person name="Gordon J."/>
        </authorList>
    </citation>
    <scope>NUCLEOTIDE SEQUENCE [LARGE SCALE GENOMIC DNA]</scope>
    <source>
        <strain evidence="1 2">DSM 753</strain>
    </source>
</reference>
<proteinExistence type="predicted"/>
<dbReference type="Proteomes" id="UP000003490">
    <property type="component" value="Unassembled WGS sequence"/>
</dbReference>
<reference evidence="1 2" key="2">
    <citation type="submission" date="2007-08" db="EMBL/GenBank/DDBJ databases">
        <authorList>
            <person name="Fulton L."/>
            <person name="Clifton S."/>
            <person name="Fulton B."/>
            <person name="Xu J."/>
            <person name="Minx P."/>
            <person name="Pepin K.H."/>
            <person name="Johnson M."/>
            <person name="Thiruvilangam P."/>
            <person name="Bhonagiri V."/>
            <person name="Nash W.E."/>
            <person name="Wang C."/>
            <person name="Mardis E.R."/>
            <person name="Wilson R.K."/>
        </authorList>
    </citation>
    <scope>NUCLEOTIDE SEQUENCE [LARGE SCALE GENOMIC DNA]</scope>
    <source>
        <strain evidence="1 2">DSM 753</strain>
    </source>
</reference>
<name>A7VZD2_9FIRM</name>
<dbReference type="AlphaFoldDB" id="A7VZD2"/>
<protein>
    <submittedName>
        <fullName evidence="1">Uncharacterized protein</fullName>
    </submittedName>
</protein>
<comment type="caution">
    <text evidence="1">The sequence shown here is derived from an EMBL/GenBank/DDBJ whole genome shotgun (WGS) entry which is preliminary data.</text>
</comment>
<organism evidence="1 2">
    <name type="scientific">[Clostridium] leptum DSM 753</name>
    <dbReference type="NCBI Taxonomy" id="428125"/>
    <lineage>
        <taxon>Bacteria</taxon>
        <taxon>Bacillati</taxon>
        <taxon>Bacillota</taxon>
        <taxon>Clostridia</taxon>
        <taxon>Eubacteriales</taxon>
        <taxon>Oscillospiraceae</taxon>
        <taxon>Oscillospiraceae incertae sedis</taxon>
    </lineage>
</organism>
<gene>
    <name evidence="1" type="ORF">CLOLEP_03961</name>
</gene>
<dbReference type="EMBL" id="ABCB02000021">
    <property type="protein sequence ID" value="EDO59910.1"/>
    <property type="molecule type" value="Genomic_DNA"/>
</dbReference>